<evidence type="ECO:0000313" key="4">
    <source>
        <dbReference type="Proteomes" id="UP000288168"/>
    </source>
</evidence>
<sequence length="455" mass="50568">MKLHQVVAILSFVAAGASATPGGYGDKDKDVKYGNNYGNKYGNNYGNKYGNNYGDKYGKDGKDKYGHGKDGYGKDGHGKDGHGKDGKDGDKYGHGKDGYGKDGDKYGHGKDGYGYGHGKDKCKTYEWDIGRCNWCPYKPYHPRDLDGLEARGDYGYGNGYGYGHGKTCKKTCPETKKKCKSKSPDYSKPTYAGDFEESVWCEGGDSYKVKGKIGPCGDWGKYGSKQCLFVEYADWDKWSDKDAYLGIYTTESGVPKKKKDLNLTDKYCKKNKCVVPLDKFPGWPKLCGKSVWIGIDDDQCKPKKGHGYGGYGKDGHNKDGKDGKKYGHDDDKYGKDKDGKDKYGHDDDKYGKDKYGNNNNNYGNGNKDKRGNDDKYGNNNNYGNNYGNNNYGDKDGNKDGNKYGNNYGNNYGDNDDSNNYGTDRYGSYGRNYVKAIELDITCTYPKKCTAWCCCG</sequence>
<dbReference type="STRING" id="1325734.A0A428P0S7"/>
<feature type="compositionally biased region" description="Basic and acidic residues" evidence="1">
    <location>
        <begin position="392"/>
        <end position="401"/>
    </location>
</feature>
<feature type="compositionally biased region" description="Basic and acidic residues" evidence="1">
    <location>
        <begin position="366"/>
        <end position="376"/>
    </location>
</feature>
<feature type="chain" id="PRO_5019189653" evidence="2">
    <location>
        <begin position="20"/>
        <end position="455"/>
    </location>
</feature>
<feature type="compositionally biased region" description="Low complexity" evidence="1">
    <location>
        <begin position="377"/>
        <end position="391"/>
    </location>
</feature>
<dbReference type="OrthoDB" id="5106185at2759"/>
<feature type="compositionally biased region" description="Low complexity" evidence="1">
    <location>
        <begin position="402"/>
        <end position="419"/>
    </location>
</feature>
<evidence type="ECO:0000256" key="1">
    <source>
        <dbReference type="SAM" id="MobiDB-lite"/>
    </source>
</evidence>
<evidence type="ECO:0000256" key="2">
    <source>
        <dbReference type="SAM" id="SignalP"/>
    </source>
</evidence>
<protein>
    <submittedName>
        <fullName evidence="3">Uncharacterized protein</fullName>
    </submittedName>
</protein>
<keyword evidence="2" id="KW-0732">Signal</keyword>
<proteinExistence type="predicted"/>
<name>A0A428P0S7_9HYPO</name>
<feature type="compositionally biased region" description="Low complexity" evidence="1">
    <location>
        <begin position="356"/>
        <end position="365"/>
    </location>
</feature>
<accession>A0A428P0S7</accession>
<dbReference type="EMBL" id="NKCI01000234">
    <property type="protein sequence ID" value="RSL46628.1"/>
    <property type="molecule type" value="Genomic_DNA"/>
</dbReference>
<feature type="region of interest" description="Disordered" evidence="1">
    <location>
        <begin position="68"/>
        <end position="93"/>
    </location>
</feature>
<gene>
    <name evidence="3" type="ORF">CEP54_013767</name>
</gene>
<reference evidence="3 4" key="1">
    <citation type="submission" date="2017-06" db="EMBL/GenBank/DDBJ databases">
        <title>Comparative genomic analysis of Ambrosia Fusariam Clade fungi.</title>
        <authorList>
            <person name="Stajich J.E."/>
            <person name="Carrillo J."/>
            <person name="Kijimoto T."/>
            <person name="Eskalen A."/>
            <person name="O'Donnell K."/>
            <person name="Kasson M."/>
        </authorList>
    </citation>
    <scope>NUCLEOTIDE SEQUENCE [LARGE SCALE GENOMIC DNA]</scope>
    <source>
        <strain evidence="3 4">NRRL62584</strain>
    </source>
</reference>
<comment type="caution">
    <text evidence="3">The sequence shown here is derived from an EMBL/GenBank/DDBJ whole genome shotgun (WGS) entry which is preliminary data.</text>
</comment>
<evidence type="ECO:0000313" key="3">
    <source>
        <dbReference type="EMBL" id="RSL46628.1"/>
    </source>
</evidence>
<organism evidence="3 4">
    <name type="scientific">Fusarium duplospermum</name>
    <dbReference type="NCBI Taxonomy" id="1325734"/>
    <lineage>
        <taxon>Eukaryota</taxon>
        <taxon>Fungi</taxon>
        <taxon>Dikarya</taxon>
        <taxon>Ascomycota</taxon>
        <taxon>Pezizomycotina</taxon>
        <taxon>Sordariomycetes</taxon>
        <taxon>Hypocreomycetidae</taxon>
        <taxon>Hypocreales</taxon>
        <taxon>Nectriaceae</taxon>
        <taxon>Fusarium</taxon>
        <taxon>Fusarium solani species complex</taxon>
    </lineage>
</organism>
<feature type="compositionally biased region" description="Basic and acidic residues" evidence="1">
    <location>
        <begin position="313"/>
        <end position="355"/>
    </location>
</feature>
<dbReference type="Proteomes" id="UP000288168">
    <property type="component" value="Unassembled WGS sequence"/>
</dbReference>
<dbReference type="AlphaFoldDB" id="A0A428P0S7"/>
<keyword evidence="4" id="KW-1185">Reference proteome</keyword>
<feature type="region of interest" description="Disordered" evidence="1">
    <location>
        <begin position="306"/>
        <end position="419"/>
    </location>
</feature>
<feature type="signal peptide" evidence="2">
    <location>
        <begin position="1"/>
        <end position="19"/>
    </location>
</feature>